<accession>A0A378BAY6</accession>
<dbReference type="Gene3D" id="3.40.50.720">
    <property type="entry name" value="NAD(P)-binding Rossmann-like Domain"/>
    <property type="match status" value="1"/>
</dbReference>
<dbReference type="Proteomes" id="UP000255192">
    <property type="component" value="Unassembled WGS sequence"/>
</dbReference>
<proteinExistence type="predicted"/>
<dbReference type="PANTHER" id="PTHR43362:SF4">
    <property type="entry name" value="MANNITOL DEHYDROGENASE"/>
    <property type="match status" value="1"/>
</dbReference>
<dbReference type="AlphaFoldDB" id="A0A378BAY6"/>
<evidence type="ECO:0000313" key="1">
    <source>
        <dbReference type="EMBL" id="STV32223.1"/>
    </source>
</evidence>
<dbReference type="InterPro" id="IPR050988">
    <property type="entry name" value="Mannitol_DH/Oxidoreductase"/>
</dbReference>
<organism evidence="1 2">
    <name type="scientific">Klebsiella pneumoniae</name>
    <dbReference type="NCBI Taxonomy" id="573"/>
    <lineage>
        <taxon>Bacteria</taxon>
        <taxon>Pseudomonadati</taxon>
        <taxon>Pseudomonadota</taxon>
        <taxon>Gammaproteobacteria</taxon>
        <taxon>Enterobacterales</taxon>
        <taxon>Enterobacteriaceae</taxon>
        <taxon>Klebsiella/Raoultella group</taxon>
        <taxon>Klebsiella</taxon>
        <taxon>Klebsiella pneumoniae complex</taxon>
    </lineage>
</organism>
<protein>
    <submittedName>
        <fullName evidence="1">D-mannonate oxidoreductase</fullName>
        <ecNumber evidence="1">1.1.1.-</ecNumber>
    </submittedName>
</protein>
<reference evidence="1 2" key="1">
    <citation type="submission" date="2018-06" db="EMBL/GenBank/DDBJ databases">
        <authorList>
            <consortium name="Pathogen Informatics"/>
            <person name="Doyle S."/>
        </authorList>
    </citation>
    <scope>NUCLEOTIDE SEQUENCE [LARGE SCALE GENOMIC DNA]</scope>
    <source>
        <strain evidence="1 2">NCTC204</strain>
    </source>
</reference>
<sequence length="66" mass="6810">MPATGAIVSLTITEKGYCHSPASGELQLDHPLIAADLHNPHQPKSAAGVVVEPYLAAGRPACLLLP</sequence>
<dbReference type="EC" id="1.1.1.-" evidence="1"/>
<dbReference type="GO" id="GO:0016616">
    <property type="term" value="F:oxidoreductase activity, acting on the CH-OH group of donors, NAD or NADP as acceptor"/>
    <property type="evidence" value="ECO:0007669"/>
    <property type="project" value="TreeGrafter"/>
</dbReference>
<dbReference type="PANTHER" id="PTHR43362">
    <property type="entry name" value="MANNITOL DEHYDROGENASE DSF1-RELATED"/>
    <property type="match status" value="1"/>
</dbReference>
<dbReference type="InterPro" id="IPR036291">
    <property type="entry name" value="NAD(P)-bd_dom_sf"/>
</dbReference>
<evidence type="ECO:0000313" key="2">
    <source>
        <dbReference type="Proteomes" id="UP000255192"/>
    </source>
</evidence>
<name>A0A378BAY6_KLEPN</name>
<dbReference type="EMBL" id="UGMD01000002">
    <property type="protein sequence ID" value="STV32223.1"/>
    <property type="molecule type" value="Genomic_DNA"/>
</dbReference>
<gene>
    <name evidence="1" type="primary">por_4</name>
    <name evidence="1" type="ORF">NCTC204_05586</name>
</gene>
<dbReference type="SUPFAM" id="SSF51735">
    <property type="entry name" value="NAD(P)-binding Rossmann-fold domains"/>
    <property type="match status" value="1"/>
</dbReference>
<keyword evidence="1" id="KW-0560">Oxidoreductase</keyword>